<sequence>MTPTLITETKPEDWTYISEGGATIVFSYRGPHNVQFSDRVLRLRKVAQGSSDNTLLNTNSEQPDDPMIAFQENIISKLIPSEFLPSLVMVVLDEDWLRSLVILRDGDRPAERRQTDQIDVRRTKGVLATDLIGSMPIAMEIKPKWGFLPTEYHLSPETVALKTGTCRFCMHTSFRMEQGAVGTTYCPLDLFSSDETRVRKALGALWAGWYESNGSLNNLRFFVQGRMTKPDDDHSVQLLAHFFTADGSTDVQNLRQSFTSVLAQALLDSPVLSLLSTLQRTLDVLDVEGLSKLYTQTLPDLPYNGLGSLVPDPSMEEWKDFVKIYHSDYHSWNHTVPSPRHLRHYLMAYLLSATFKDCSIIIWPKSTQVGSFDVTIIDMDIKSMDRLGKWERLDRKIVEHYKSSGSQRRCIDSQRVTQLGCTPMCYCSLASNVAYRYI</sequence>
<dbReference type="OrthoDB" id="272370at2759"/>
<reference evidence="9" key="1">
    <citation type="journal article" date="2020" name="New Phytol.">
        <title>Comparative genomics reveals dynamic genome evolution in host specialist ectomycorrhizal fungi.</title>
        <authorList>
            <person name="Lofgren L.A."/>
            <person name="Nguyen N.H."/>
            <person name="Vilgalys R."/>
            <person name="Ruytinx J."/>
            <person name="Liao H.L."/>
            <person name="Branco S."/>
            <person name="Kuo A."/>
            <person name="LaButti K."/>
            <person name="Lipzen A."/>
            <person name="Andreopoulos W."/>
            <person name="Pangilinan J."/>
            <person name="Riley R."/>
            <person name="Hundley H."/>
            <person name="Na H."/>
            <person name="Barry K."/>
            <person name="Grigoriev I.V."/>
            <person name="Stajich J.E."/>
            <person name="Kennedy P.G."/>
        </authorList>
    </citation>
    <scope>NUCLEOTIDE SEQUENCE</scope>
    <source>
        <strain evidence="9">S12</strain>
    </source>
</reference>
<name>A0A9P7DCW9_9AGAM</name>
<keyword evidence="4 8" id="KW-0808">Transferase</keyword>
<evidence type="ECO:0000256" key="3">
    <source>
        <dbReference type="ARBA" id="ARBA00014846"/>
    </source>
</evidence>
<dbReference type="InterPro" id="IPR009286">
    <property type="entry name" value="Ins_P5_2-kin"/>
</dbReference>
<comment type="function">
    <text evidence="8">Phosphorylates Ins(1,3,4,5,6)P5 at position 2 to form Ins(1,2,3,4,5,6)P6 (InsP6 or phytate).</text>
</comment>
<organism evidence="9 10">
    <name type="scientific">Suillus plorans</name>
    <dbReference type="NCBI Taxonomy" id="116603"/>
    <lineage>
        <taxon>Eukaryota</taxon>
        <taxon>Fungi</taxon>
        <taxon>Dikarya</taxon>
        <taxon>Basidiomycota</taxon>
        <taxon>Agaricomycotina</taxon>
        <taxon>Agaricomycetes</taxon>
        <taxon>Agaricomycetidae</taxon>
        <taxon>Boletales</taxon>
        <taxon>Suillineae</taxon>
        <taxon>Suillaceae</taxon>
        <taxon>Suillus</taxon>
    </lineage>
</organism>
<keyword evidence="6 8" id="KW-0418">Kinase</keyword>
<keyword evidence="7 8" id="KW-0067">ATP-binding</keyword>
<dbReference type="GO" id="GO:0035299">
    <property type="term" value="F:inositol-1,3,4,5,6-pentakisphosphate 2-kinase activity"/>
    <property type="evidence" value="ECO:0007669"/>
    <property type="project" value="UniProtKB-EC"/>
</dbReference>
<evidence type="ECO:0000256" key="4">
    <source>
        <dbReference type="ARBA" id="ARBA00022679"/>
    </source>
</evidence>
<comment type="catalytic activity">
    <reaction evidence="1 8">
        <text>1D-myo-inositol 1,3,4,5,6-pentakisphosphate + ATP = 1D-myo-inositol hexakisphosphate + ADP + H(+)</text>
        <dbReference type="Rhea" id="RHEA:20313"/>
        <dbReference type="ChEBI" id="CHEBI:15378"/>
        <dbReference type="ChEBI" id="CHEBI:30616"/>
        <dbReference type="ChEBI" id="CHEBI:57733"/>
        <dbReference type="ChEBI" id="CHEBI:58130"/>
        <dbReference type="ChEBI" id="CHEBI:456216"/>
        <dbReference type="EC" id="2.7.1.158"/>
    </reaction>
</comment>
<dbReference type="Proteomes" id="UP000719766">
    <property type="component" value="Unassembled WGS sequence"/>
</dbReference>
<dbReference type="InterPro" id="IPR043001">
    <property type="entry name" value="IP5_2-K_N_lobe"/>
</dbReference>
<dbReference type="RefSeq" id="XP_041155046.1">
    <property type="nucleotide sequence ID" value="XM_041304048.1"/>
</dbReference>
<gene>
    <name evidence="9" type="ORF">HD556DRAFT_1407448</name>
</gene>
<evidence type="ECO:0000256" key="5">
    <source>
        <dbReference type="ARBA" id="ARBA00022741"/>
    </source>
</evidence>
<evidence type="ECO:0000256" key="1">
    <source>
        <dbReference type="ARBA" id="ARBA00001774"/>
    </source>
</evidence>
<dbReference type="EMBL" id="JABBWE010000075">
    <property type="protein sequence ID" value="KAG1787730.1"/>
    <property type="molecule type" value="Genomic_DNA"/>
</dbReference>
<dbReference type="Gene3D" id="3.30.200.110">
    <property type="entry name" value="Inositol-pentakisphosphate 2-kinase, N-lobe"/>
    <property type="match status" value="1"/>
</dbReference>
<dbReference type="GO" id="GO:0005634">
    <property type="term" value="C:nucleus"/>
    <property type="evidence" value="ECO:0007669"/>
    <property type="project" value="TreeGrafter"/>
</dbReference>
<evidence type="ECO:0000313" key="10">
    <source>
        <dbReference type="Proteomes" id="UP000719766"/>
    </source>
</evidence>
<protein>
    <recommendedName>
        <fullName evidence="3 8">Inositol-pentakisphosphate 2-kinase</fullName>
        <ecNumber evidence="2 8">2.7.1.158</ecNumber>
    </recommendedName>
</protein>
<keyword evidence="5 8" id="KW-0547">Nucleotide-binding</keyword>
<evidence type="ECO:0000256" key="2">
    <source>
        <dbReference type="ARBA" id="ARBA00012023"/>
    </source>
</evidence>
<evidence type="ECO:0000256" key="6">
    <source>
        <dbReference type="ARBA" id="ARBA00022777"/>
    </source>
</evidence>
<evidence type="ECO:0000256" key="7">
    <source>
        <dbReference type="ARBA" id="ARBA00022840"/>
    </source>
</evidence>
<comment type="caution">
    <text evidence="9">The sequence shown here is derived from an EMBL/GenBank/DDBJ whole genome shotgun (WGS) entry which is preliminary data.</text>
</comment>
<proteinExistence type="predicted"/>
<comment type="domain">
    <text evidence="8">The EXKPK motif is conserved in inositol-pentakisphosphate 2-kinases of both family 1 and 2.</text>
</comment>
<evidence type="ECO:0000256" key="8">
    <source>
        <dbReference type="RuleBase" id="RU364126"/>
    </source>
</evidence>
<dbReference type="EC" id="2.7.1.158" evidence="2 8"/>
<dbReference type="PANTHER" id="PTHR14456:SF2">
    <property type="entry name" value="INOSITOL-PENTAKISPHOSPHATE 2-KINASE"/>
    <property type="match status" value="1"/>
</dbReference>
<evidence type="ECO:0000313" key="9">
    <source>
        <dbReference type="EMBL" id="KAG1787730.1"/>
    </source>
</evidence>
<accession>A0A9P7DCW9</accession>
<dbReference type="AlphaFoldDB" id="A0A9P7DCW9"/>
<keyword evidence="10" id="KW-1185">Reference proteome</keyword>
<dbReference type="GeneID" id="64597812"/>
<dbReference type="GO" id="GO:0005524">
    <property type="term" value="F:ATP binding"/>
    <property type="evidence" value="ECO:0007669"/>
    <property type="project" value="UniProtKB-KW"/>
</dbReference>
<dbReference type="GO" id="GO:0032958">
    <property type="term" value="P:inositol phosphate biosynthetic process"/>
    <property type="evidence" value="ECO:0007669"/>
    <property type="project" value="TreeGrafter"/>
</dbReference>
<dbReference type="PANTHER" id="PTHR14456">
    <property type="entry name" value="INOSITOL POLYPHOSPHATE KINASE 1"/>
    <property type="match status" value="1"/>
</dbReference>
<dbReference type="Pfam" id="PF06090">
    <property type="entry name" value="Ins_P5_2-kin"/>
    <property type="match status" value="1"/>
</dbReference>